<dbReference type="InterPro" id="IPR002539">
    <property type="entry name" value="MaoC-like_dom"/>
</dbReference>
<proteinExistence type="predicted"/>
<dbReference type="PANTHER" id="PTHR42993">
    <property type="entry name" value="MAOC-LIKE DEHYDRATASE DOMAIN-CONTAINING PROTEIN"/>
    <property type="match status" value="1"/>
</dbReference>
<dbReference type="PATRIC" id="fig|34073.19.peg.555"/>
<dbReference type="Gene3D" id="3.10.129.10">
    <property type="entry name" value="Hotdog Thioesterase"/>
    <property type="match status" value="1"/>
</dbReference>
<dbReference type="GO" id="GO:0004300">
    <property type="term" value="F:enoyl-CoA hydratase activity"/>
    <property type="evidence" value="ECO:0007669"/>
    <property type="project" value="UniProtKB-EC"/>
</dbReference>
<organism evidence="2 3">
    <name type="scientific">Variovorax paradoxus</name>
    <dbReference type="NCBI Taxonomy" id="34073"/>
    <lineage>
        <taxon>Bacteria</taxon>
        <taxon>Pseudomonadati</taxon>
        <taxon>Pseudomonadota</taxon>
        <taxon>Betaproteobacteria</taxon>
        <taxon>Burkholderiales</taxon>
        <taxon>Comamonadaceae</taxon>
        <taxon>Variovorax</taxon>
    </lineage>
</organism>
<dbReference type="EMBL" id="JZWI01000003">
    <property type="protein sequence ID" value="KLN58437.1"/>
    <property type="molecule type" value="Genomic_DNA"/>
</dbReference>
<dbReference type="InterPro" id="IPR029069">
    <property type="entry name" value="HotDog_dom_sf"/>
</dbReference>
<dbReference type="SMR" id="A0A0H2MCT8"/>
<dbReference type="CDD" id="cd03450">
    <property type="entry name" value="NodN"/>
    <property type="match status" value="1"/>
</dbReference>
<protein>
    <submittedName>
        <fullName evidence="2">Putative enoyl-CoA hydratase 1</fullName>
        <ecNumber evidence="2">4.2.1.17</ecNumber>
    </submittedName>
</protein>
<keyword evidence="3" id="KW-1185">Reference proteome</keyword>
<comment type="caution">
    <text evidence="2">The sequence shown here is derived from an EMBL/GenBank/DDBJ whole genome shotgun (WGS) entry which is preliminary data.</text>
</comment>
<gene>
    <name evidence="2" type="ORF">VPARA_05520</name>
</gene>
<feature type="domain" description="MaoC-like" evidence="1">
    <location>
        <begin position="12"/>
        <end position="118"/>
    </location>
</feature>
<evidence type="ECO:0000313" key="3">
    <source>
        <dbReference type="Proteomes" id="UP000035170"/>
    </source>
</evidence>
<dbReference type="Proteomes" id="UP000035170">
    <property type="component" value="Unassembled WGS sequence"/>
</dbReference>
<dbReference type="RefSeq" id="WP_080966461.1">
    <property type="nucleotide sequence ID" value="NZ_JZWI01000003.1"/>
</dbReference>
<evidence type="ECO:0000259" key="1">
    <source>
        <dbReference type="Pfam" id="PF01575"/>
    </source>
</evidence>
<reference evidence="2 3" key="1">
    <citation type="submission" date="2015-03" db="EMBL/GenBank/DDBJ databases">
        <title>Genome sequence of Variovorax paradoxus TBEA6.</title>
        <authorList>
            <person name="Poehlein A."/>
            <person name="Schuldes J."/>
            <person name="Wuebbeler J.H."/>
            <person name="Hiessl S."/>
            <person name="Steinbuechel A."/>
            <person name="Daniel R."/>
        </authorList>
    </citation>
    <scope>NUCLEOTIDE SEQUENCE [LARGE SCALE GENOMIC DNA]</scope>
    <source>
        <strain evidence="2 3">TBEA6</strain>
    </source>
</reference>
<sequence length="154" mass="17126">MKIFETLNDVVESVGQEIGPSEWVEISQDMINTFAAVTGDEQWIHVDTERAATGPFGKTIAHGFLTVSLIPRLVSTLYQIRQKSTGVNYGLNKVRFMTPIPSGSRIRAYATLKNASEVSGSGIQLEWQLRVEIDGKEKPACLAEWLIRRYPAAD</sequence>
<dbReference type="EC" id="4.2.1.17" evidence="2"/>
<dbReference type="Pfam" id="PF01575">
    <property type="entry name" value="MaoC_dehydratas"/>
    <property type="match status" value="1"/>
</dbReference>
<keyword evidence="2" id="KW-0456">Lyase</keyword>
<accession>A0A0H2MCT8</accession>
<name>A0A0H2MCT8_VARPD</name>
<dbReference type="AlphaFoldDB" id="A0A0H2MCT8"/>
<dbReference type="SUPFAM" id="SSF54637">
    <property type="entry name" value="Thioesterase/thiol ester dehydrase-isomerase"/>
    <property type="match status" value="1"/>
</dbReference>
<dbReference type="PANTHER" id="PTHR42993:SF1">
    <property type="entry name" value="MAOC-LIKE DEHYDRATASE DOMAIN-CONTAINING PROTEIN"/>
    <property type="match status" value="1"/>
</dbReference>
<evidence type="ECO:0000313" key="2">
    <source>
        <dbReference type="EMBL" id="KLN58437.1"/>
    </source>
</evidence>
<dbReference type="InterPro" id="IPR039375">
    <property type="entry name" value="NodN-like"/>
</dbReference>